<keyword evidence="6 12" id="KW-0378">Hydrolase</keyword>
<dbReference type="eggNOG" id="COG0010">
    <property type="taxonomic scope" value="Bacteria"/>
</dbReference>
<feature type="binding site" evidence="10">
    <location>
        <position position="156"/>
    </location>
    <ligand>
        <name>Mn(2+)</name>
        <dbReference type="ChEBI" id="CHEBI:29035"/>
        <label>1</label>
    </ligand>
</feature>
<dbReference type="HOGENOM" id="CLU_039478_6_2_0"/>
<feature type="binding site" evidence="10">
    <location>
        <position position="160"/>
    </location>
    <ligand>
        <name>Mn(2+)</name>
        <dbReference type="ChEBI" id="CHEBI:29035"/>
        <label>1</label>
    </ligand>
</feature>
<dbReference type="PIRSF" id="PIRSF036979">
    <property type="entry name" value="Arginase"/>
    <property type="match status" value="1"/>
</dbReference>
<evidence type="ECO:0000313" key="14">
    <source>
        <dbReference type="Proteomes" id="UP000019151"/>
    </source>
</evidence>
<sequence>MSTTTPPVTMPVAMPATAPSPAAVVPRKVDAVRIIGVPMDLGASRRGVDMGPSALRLAGLADRLAQLGYTVEDCGNVRVPDRTTLGPAGEGGTGRDFLPSIALVCEELAALTATTVRLGAVPLVLGGDHSLGAGSVAGVATALGERGQRLGLIWLDAHGDLHTPETSHSGNVHGMPVAHLLGSGDPRLSHVSSVYPAVRAENLAFVGLRDLDPPEKAFIRQAGIAAFTMRDIDERGLRAVMSDAIEIASRGTGGIHVSCDADWVDPAEAPGVGTPVRGGATMREAHLAMEMISDTGALVGMDLVEINPILDRHNHTAELAVDLLASAFGRGIL</sequence>
<dbReference type="PRINTS" id="PR00116">
    <property type="entry name" value="ARGINASE"/>
</dbReference>
<keyword evidence="5 10" id="KW-0479">Metal-binding</keyword>
<comment type="pathway">
    <text evidence="1">Nitrogen metabolism; urea cycle; L-ornithine and urea from L-arginine: step 1/1.</text>
</comment>
<protein>
    <recommendedName>
        <fullName evidence="3 9">Arginase</fullName>
        <ecNumber evidence="2 9">3.5.3.1</ecNumber>
    </recommendedName>
</protein>
<dbReference type="InterPro" id="IPR023696">
    <property type="entry name" value="Ureohydrolase_dom_sf"/>
</dbReference>
<evidence type="ECO:0000256" key="7">
    <source>
        <dbReference type="ARBA" id="ARBA00023211"/>
    </source>
</evidence>
<evidence type="ECO:0000256" key="9">
    <source>
        <dbReference type="NCBIfam" id="TIGR01229"/>
    </source>
</evidence>
<comment type="catalytic activity">
    <reaction evidence="8 12">
        <text>L-arginine + H2O = urea + L-ornithine</text>
        <dbReference type="Rhea" id="RHEA:20569"/>
        <dbReference type="ChEBI" id="CHEBI:15377"/>
        <dbReference type="ChEBI" id="CHEBI:16199"/>
        <dbReference type="ChEBI" id="CHEBI:32682"/>
        <dbReference type="ChEBI" id="CHEBI:46911"/>
        <dbReference type="EC" id="3.5.3.1"/>
    </reaction>
</comment>
<evidence type="ECO:0000256" key="8">
    <source>
        <dbReference type="ARBA" id="ARBA00047391"/>
    </source>
</evidence>
<evidence type="ECO:0000256" key="1">
    <source>
        <dbReference type="ARBA" id="ARBA00005098"/>
    </source>
</evidence>
<dbReference type="InterPro" id="IPR006035">
    <property type="entry name" value="Ureohydrolase"/>
</dbReference>
<keyword evidence="7 10" id="KW-0464">Manganese</keyword>
<dbReference type="FunFam" id="3.40.800.10:FF:000012">
    <property type="entry name" value="Arginase"/>
    <property type="match status" value="1"/>
</dbReference>
<dbReference type="STRING" id="861299.J421_1000"/>
<gene>
    <name evidence="13" type="ORF">J421_1000</name>
</gene>
<reference evidence="13 14" key="1">
    <citation type="journal article" date="2014" name="Genome Announc.">
        <title>Genome Sequence and Methylome of Soil Bacterium Gemmatirosa kalamazoonensis KBS708T, a Member of the Rarely Cultivated Gemmatimonadetes Phylum.</title>
        <authorList>
            <person name="Debruyn J.M."/>
            <person name="Radosevich M."/>
            <person name="Wommack K.E."/>
            <person name="Polson S.W."/>
            <person name="Hauser L.J."/>
            <person name="Fawaz M.N."/>
            <person name="Korlach J."/>
            <person name="Tsai Y.C."/>
        </authorList>
    </citation>
    <scope>NUCLEOTIDE SEQUENCE [LARGE SCALE GENOMIC DNA]</scope>
    <source>
        <strain evidence="13 14">KBS708</strain>
    </source>
</reference>
<dbReference type="RefSeq" id="WP_236646286.1">
    <property type="nucleotide sequence ID" value="NZ_CP007128.1"/>
</dbReference>
<evidence type="ECO:0000256" key="5">
    <source>
        <dbReference type="ARBA" id="ARBA00022723"/>
    </source>
</evidence>
<organism evidence="13 14">
    <name type="scientific">Gemmatirosa kalamazoonensis</name>
    <dbReference type="NCBI Taxonomy" id="861299"/>
    <lineage>
        <taxon>Bacteria</taxon>
        <taxon>Pseudomonadati</taxon>
        <taxon>Gemmatimonadota</taxon>
        <taxon>Gemmatimonadia</taxon>
        <taxon>Gemmatimonadales</taxon>
        <taxon>Gemmatimonadaceae</taxon>
        <taxon>Gemmatirosa</taxon>
    </lineage>
</organism>
<proteinExistence type="inferred from homology"/>
<feature type="binding site" evidence="10">
    <location>
        <position position="158"/>
    </location>
    <ligand>
        <name>Mn(2+)</name>
        <dbReference type="ChEBI" id="CHEBI:29035"/>
        <label>1</label>
    </ligand>
</feature>
<accession>W0RDL8</accession>
<keyword evidence="14" id="KW-1185">Reference proteome</keyword>
<dbReference type="PATRIC" id="fig|861299.3.peg.1014"/>
<evidence type="ECO:0000256" key="11">
    <source>
        <dbReference type="PROSITE-ProRule" id="PRU00742"/>
    </source>
</evidence>
<dbReference type="PANTHER" id="PTHR43782:SF3">
    <property type="entry name" value="ARGINASE"/>
    <property type="match status" value="1"/>
</dbReference>
<dbReference type="GO" id="GO:0006525">
    <property type="term" value="P:arginine metabolic process"/>
    <property type="evidence" value="ECO:0007669"/>
    <property type="project" value="UniProtKB-KW"/>
</dbReference>
<dbReference type="EC" id="3.5.3.1" evidence="2 9"/>
<dbReference type="InParanoid" id="W0RDL8"/>
<feature type="binding site" evidence="10">
    <location>
        <position position="129"/>
    </location>
    <ligand>
        <name>Mn(2+)</name>
        <dbReference type="ChEBI" id="CHEBI:29035"/>
        <label>1</label>
    </ligand>
</feature>
<dbReference type="KEGG" id="gba:J421_1000"/>
<dbReference type="Proteomes" id="UP000019151">
    <property type="component" value="Chromosome"/>
</dbReference>
<dbReference type="Pfam" id="PF00491">
    <property type="entry name" value="Arginase"/>
    <property type="match status" value="1"/>
</dbReference>
<dbReference type="CDD" id="cd09989">
    <property type="entry name" value="Arginase"/>
    <property type="match status" value="1"/>
</dbReference>
<dbReference type="SUPFAM" id="SSF52768">
    <property type="entry name" value="Arginase/deacetylase"/>
    <property type="match status" value="1"/>
</dbReference>
<feature type="binding site" evidence="10">
    <location>
        <position position="260"/>
    </location>
    <ligand>
        <name>Mn(2+)</name>
        <dbReference type="ChEBI" id="CHEBI:29035"/>
        <label>1</label>
    </ligand>
</feature>
<dbReference type="GO" id="GO:0030145">
    <property type="term" value="F:manganese ion binding"/>
    <property type="evidence" value="ECO:0007669"/>
    <property type="project" value="TreeGrafter"/>
</dbReference>
<dbReference type="FunCoup" id="W0RDL8">
    <property type="interactions" value="212"/>
</dbReference>
<dbReference type="NCBIfam" id="TIGR01229">
    <property type="entry name" value="rocF_arginase"/>
    <property type="match status" value="1"/>
</dbReference>
<feature type="binding site" evidence="10">
    <location>
        <position position="262"/>
    </location>
    <ligand>
        <name>Mn(2+)</name>
        <dbReference type="ChEBI" id="CHEBI:29035"/>
        <label>1</label>
    </ligand>
</feature>
<evidence type="ECO:0000313" key="13">
    <source>
        <dbReference type="EMBL" id="AHG88537.1"/>
    </source>
</evidence>
<evidence type="ECO:0000256" key="12">
    <source>
        <dbReference type="RuleBase" id="RU361159"/>
    </source>
</evidence>
<dbReference type="AlphaFoldDB" id="W0RDL8"/>
<dbReference type="EMBL" id="CP007128">
    <property type="protein sequence ID" value="AHG88537.1"/>
    <property type="molecule type" value="Genomic_DNA"/>
</dbReference>
<comment type="similarity">
    <text evidence="11 12">Belongs to the arginase family.</text>
</comment>
<dbReference type="Gene3D" id="3.40.800.10">
    <property type="entry name" value="Ureohydrolase domain"/>
    <property type="match status" value="1"/>
</dbReference>
<dbReference type="GO" id="GO:0005737">
    <property type="term" value="C:cytoplasm"/>
    <property type="evidence" value="ECO:0007669"/>
    <property type="project" value="TreeGrafter"/>
</dbReference>
<evidence type="ECO:0000256" key="2">
    <source>
        <dbReference type="ARBA" id="ARBA00012168"/>
    </source>
</evidence>
<evidence type="ECO:0000256" key="4">
    <source>
        <dbReference type="ARBA" id="ARBA00022503"/>
    </source>
</evidence>
<evidence type="ECO:0000256" key="3">
    <source>
        <dbReference type="ARBA" id="ARBA00018123"/>
    </source>
</evidence>
<keyword evidence="4 12" id="KW-0056">Arginine metabolism</keyword>
<evidence type="ECO:0000256" key="6">
    <source>
        <dbReference type="ARBA" id="ARBA00022801"/>
    </source>
</evidence>
<evidence type="ECO:0000256" key="10">
    <source>
        <dbReference type="PIRSR" id="PIRSR036979-1"/>
    </source>
</evidence>
<dbReference type="PROSITE" id="PS51409">
    <property type="entry name" value="ARGINASE_2"/>
    <property type="match status" value="1"/>
</dbReference>
<name>W0RDL8_9BACT</name>
<comment type="cofactor">
    <cofactor evidence="10 12">
        <name>Mn(2+)</name>
        <dbReference type="ChEBI" id="CHEBI:29035"/>
    </cofactor>
    <text evidence="10 12">Binds 2 manganese ions per subunit.</text>
</comment>
<dbReference type="InterPro" id="IPR014033">
    <property type="entry name" value="Arginase"/>
</dbReference>
<dbReference type="PANTHER" id="PTHR43782">
    <property type="entry name" value="ARGINASE"/>
    <property type="match status" value="1"/>
</dbReference>
<dbReference type="GO" id="GO:0004053">
    <property type="term" value="F:arginase activity"/>
    <property type="evidence" value="ECO:0007669"/>
    <property type="project" value="UniProtKB-UniRule"/>
</dbReference>